<evidence type="ECO:0000313" key="3">
    <source>
        <dbReference type="Proteomes" id="UP000643672"/>
    </source>
</evidence>
<dbReference type="Proteomes" id="UP000643672">
    <property type="component" value="Unassembled WGS sequence"/>
</dbReference>
<comment type="caution">
    <text evidence="2">The sequence shown here is derived from an EMBL/GenBank/DDBJ whole genome shotgun (WGS) entry which is preliminary data.</text>
</comment>
<dbReference type="EMBL" id="CAESAQ020000052">
    <property type="protein sequence ID" value="CAB5499020.1"/>
    <property type="molecule type" value="Genomic_DNA"/>
</dbReference>
<evidence type="ECO:0000313" key="2">
    <source>
        <dbReference type="EMBL" id="CAB5499020.1"/>
    </source>
</evidence>
<name>A0A8H8XCA3_9GAMM</name>
<organism evidence="2 3">
    <name type="scientific">Bathymodiolus thermophilus thioautotrophic gill symbiont</name>
    <dbReference type="NCBI Taxonomy" id="2360"/>
    <lineage>
        <taxon>Bacteria</taxon>
        <taxon>Pseudomonadati</taxon>
        <taxon>Pseudomonadota</taxon>
        <taxon>Gammaproteobacteria</taxon>
        <taxon>sulfur-oxidizing symbionts</taxon>
    </lineage>
</organism>
<feature type="domain" description="NERD" evidence="1">
    <location>
        <begin position="1"/>
        <end position="37"/>
    </location>
</feature>
<dbReference type="AlphaFoldDB" id="A0A8H8XCA3"/>
<evidence type="ECO:0000259" key="1">
    <source>
        <dbReference type="PROSITE" id="PS50965"/>
    </source>
</evidence>
<sequence length="37" mass="4100">MNNIVLIITQVLVVKIPVLLIDSLGIFTVNTWDEDGC</sequence>
<keyword evidence="3" id="KW-1185">Reference proteome</keyword>
<accession>A0A8H8XCA3</accession>
<reference evidence="2 3" key="1">
    <citation type="submission" date="2020-05" db="EMBL/GenBank/DDBJ databases">
        <authorList>
            <person name="Petersen J."/>
            <person name="Sayavedra L."/>
        </authorList>
    </citation>
    <scope>NUCLEOTIDE SEQUENCE [LARGE SCALE GENOMIC DNA]</scope>
    <source>
        <strain evidence="2">B thermophilus SOXS</strain>
    </source>
</reference>
<dbReference type="PROSITE" id="PS50965">
    <property type="entry name" value="NERD"/>
    <property type="match status" value="1"/>
</dbReference>
<dbReference type="InterPro" id="IPR011528">
    <property type="entry name" value="NERD"/>
</dbReference>
<proteinExistence type="predicted"/>
<protein>
    <recommendedName>
        <fullName evidence="1">NERD domain-containing protein</fullName>
    </recommendedName>
</protein>
<gene>
    <name evidence="2" type="ORF">THERMOS_953</name>
</gene>